<dbReference type="InterPro" id="IPR018744">
    <property type="entry name" value="DUF2293"/>
</dbReference>
<sequence>AREKGRVGSADWVYFSPEEDEETSLRRAAKLAVKAHIRHNHTNYDQLLSRGVPKGEARLMVSGEIEKALEKWKKPP</sequence>
<reference evidence="2 3" key="1">
    <citation type="journal article" date="2016" name="Sci. Rep.">
        <title>Metabolic traits of an uncultured archaeal lineage -MSBL1- from brine pools of the Red Sea.</title>
        <authorList>
            <person name="Mwirichia R."/>
            <person name="Alam I."/>
            <person name="Rashid M."/>
            <person name="Vinu M."/>
            <person name="Ba-Alawi W."/>
            <person name="Anthony Kamau A."/>
            <person name="Kamanda Ngugi D."/>
            <person name="Goker M."/>
            <person name="Klenk H.P."/>
            <person name="Bajic V."/>
            <person name="Stingl U."/>
        </authorList>
    </citation>
    <scope>NUCLEOTIDE SEQUENCE [LARGE SCALE GENOMIC DNA]</scope>
    <source>
        <strain evidence="2">SCGC-AAA259I14</strain>
    </source>
</reference>
<feature type="domain" description="DUF2293" evidence="1">
    <location>
        <begin position="21"/>
        <end position="73"/>
    </location>
</feature>
<dbReference type="PANTHER" id="PTHR38113:SF2">
    <property type="entry name" value="DUF2293 DOMAIN-CONTAINING PROTEIN"/>
    <property type="match status" value="1"/>
</dbReference>
<feature type="non-terminal residue" evidence="2">
    <location>
        <position position="1"/>
    </location>
</feature>
<evidence type="ECO:0000313" key="2">
    <source>
        <dbReference type="EMBL" id="KXA97678.1"/>
    </source>
</evidence>
<dbReference type="Proteomes" id="UP000070414">
    <property type="component" value="Unassembled WGS sequence"/>
</dbReference>
<protein>
    <recommendedName>
        <fullName evidence="1">DUF2293 domain-containing protein</fullName>
    </recommendedName>
</protein>
<comment type="caution">
    <text evidence="2">The sequence shown here is derived from an EMBL/GenBank/DDBJ whole genome shotgun (WGS) entry which is preliminary data.</text>
</comment>
<evidence type="ECO:0000259" key="1">
    <source>
        <dbReference type="Pfam" id="PF10056"/>
    </source>
</evidence>
<dbReference type="Pfam" id="PF10056">
    <property type="entry name" value="DUF2293"/>
    <property type="match status" value="1"/>
</dbReference>
<keyword evidence="3" id="KW-1185">Reference proteome</keyword>
<organism evidence="2 3">
    <name type="scientific">candidate division MSBL1 archaeon SCGC-AAA259I14</name>
    <dbReference type="NCBI Taxonomy" id="1698268"/>
    <lineage>
        <taxon>Archaea</taxon>
        <taxon>Methanobacteriati</taxon>
        <taxon>Methanobacteriota</taxon>
        <taxon>candidate division MSBL1</taxon>
    </lineage>
</organism>
<dbReference type="PANTHER" id="PTHR38113">
    <property type="match status" value="1"/>
</dbReference>
<dbReference type="EMBL" id="LHXS01000005">
    <property type="protein sequence ID" value="KXA97678.1"/>
    <property type="molecule type" value="Genomic_DNA"/>
</dbReference>
<name>A0A133UTX9_9EURY</name>
<evidence type="ECO:0000313" key="3">
    <source>
        <dbReference type="Proteomes" id="UP000070414"/>
    </source>
</evidence>
<proteinExistence type="predicted"/>
<gene>
    <name evidence="2" type="ORF">AKJ38_00490</name>
</gene>
<dbReference type="AlphaFoldDB" id="A0A133UTX9"/>
<accession>A0A133UTX9</accession>